<name>A0A0C9VTV3_SPHS4</name>
<proteinExistence type="predicted"/>
<evidence type="ECO:0000313" key="2">
    <source>
        <dbReference type="Proteomes" id="UP000054279"/>
    </source>
</evidence>
<dbReference type="AlphaFoldDB" id="A0A0C9VTV3"/>
<dbReference type="OrthoDB" id="3258282at2759"/>
<dbReference type="HOGENOM" id="CLU_1422258_0_0_1"/>
<evidence type="ECO:0000313" key="1">
    <source>
        <dbReference type="EMBL" id="KIJ41955.1"/>
    </source>
</evidence>
<keyword evidence="2" id="KW-1185">Reference proteome</keyword>
<dbReference type="Proteomes" id="UP000054279">
    <property type="component" value="Unassembled WGS sequence"/>
</dbReference>
<reference evidence="1 2" key="1">
    <citation type="submission" date="2014-06" db="EMBL/GenBank/DDBJ databases">
        <title>Evolutionary Origins and Diversification of the Mycorrhizal Mutualists.</title>
        <authorList>
            <consortium name="DOE Joint Genome Institute"/>
            <consortium name="Mycorrhizal Genomics Consortium"/>
            <person name="Kohler A."/>
            <person name="Kuo A."/>
            <person name="Nagy L.G."/>
            <person name="Floudas D."/>
            <person name="Copeland A."/>
            <person name="Barry K.W."/>
            <person name="Cichocki N."/>
            <person name="Veneault-Fourrey C."/>
            <person name="LaButti K."/>
            <person name="Lindquist E.A."/>
            <person name="Lipzen A."/>
            <person name="Lundell T."/>
            <person name="Morin E."/>
            <person name="Murat C."/>
            <person name="Riley R."/>
            <person name="Ohm R."/>
            <person name="Sun H."/>
            <person name="Tunlid A."/>
            <person name="Henrissat B."/>
            <person name="Grigoriev I.V."/>
            <person name="Hibbett D.S."/>
            <person name="Martin F."/>
        </authorList>
    </citation>
    <scope>NUCLEOTIDE SEQUENCE [LARGE SCALE GENOMIC DNA]</scope>
    <source>
        <strain evidence="1 2">SS14</strain>
    </source>
</reference>
<gene>
    <name evidence="1" type="ORF">M422DRAFT_68133</name>
</gene>
<accession>A0A0C9VTV3</accession>
<protein>
    <submittedName>
        <fullName evidence="1">Uncharacterized protein</fullName>
    </submittedName>
</protein>
<organism evidence="1 2">
    <name type="scientific">Sphaerobolus stellatus (strain SS14)</name>
    <dbReference type="NCBI Taxonomy" id="990650"/>
    <lineage>
        <taxon>Eukaryota</taxon>
        <taxon>Fungi</taxon>
        <taxon>Dikarya</taxon>
        <taxon>Basidiomycota</taxon>
        <taxon>Agaricomycotina</taxon>
        <taxon>Agaricomycetes</taxon>
        <taxon>Phallomycetidae</taxon>
        <taxon>Geastrales</taxon>
        <taxon>Sphaerobolaceae</taxon>
        <taxon>Sphaerobolus</taxon>
    </lineage>
</organism>
<dbReference type="EMBL" id="KN837133">
    <property type="protein sequence ID" value="KIJ41955.1"/>
    <property type="molecule type" value="Genomic_DNA"/>
</dbReference>
<sequence>MSISKASTVSFFMPMATLDVRQMEPVRGQLEDAKNTPIDRPGWRWLQCTENINEVRVLIPPSVANDYVELLKAEYWELNTYFRKADGSPDIAWERVVKLRVIKSTIINKAYKYAVPSMSSLLKDRLQSTFIQREAIAEGFKSSTLRIWARNPQDIHEPRLLKKKSKTVSFDATTTILQDYITTEVCGSLKD</sequence>